<evidence type="ECO:0000256" key="14">
    <source>
        <dbReference type="PROSITE-ProRule" id="PRU00560"/>
    </source>
</evidence>
<dbReference type="EMBL" id="ANHZ02000018">
    <property type="protein sequence ID" value="EME36140.1"/>
    <property type="molecule type" value="Genomic_DNA"/>
</dbReference>
<evidence type="ECO:0000256" key="9">
    <source>
        <dbReference type="ARBA" id="ARBA00023204"/>
    </source>
</evidence>
<dbReference type="EC" id="5.6.2.4" evidence="12"/>
<keyword evidence="2 14" id="KW-0547">Nucleotide-binding</keyword>
<comment type="catalytic activity">
    <reaction evidence="13">
        <text>ATP + H2O = ADP + phosphate + H(+)</text>
        <dbReference type="Rhea" id="RHEA:13065"/>
        <dbReference type="ChEBI" id="CHEBI:15377"/>
        <dbReference type="ChEBI" id="CHEBI:15378"/>
        <dbReference type="ChEBI" id="CHEBI:30616"/>
        <dbReference type="ChEBI" id="CHEBI:43474"/>
        <dbReference type="ChEBI" id="CHEBI:456216"/>
        <dbReference type="EC" id="5.6.2.4"/>
    </reaction>
</comment>
<evidence type="ECO:0000313" key="18">
    <source>
        <dbReference type="EMBL" id="EME36140.1"/>
    </source>
</evidence>
<dbReference type="STRING" id="71999.KPaMU14_03595"/>
<evidence type="ECO:0000256" key="13">
    <source>
        <dbReference type="ARBA" id="ARBA00048988"/>
    </source>
</evidence>
<feature type="binding site" evidence="14">
    <location>
        <begin position="121"/>
        <end position="128"/>
    </location>
    <ligand>
        <name>ATP</name>
        <dbReference type="ChEBI" id="CHEBI:30616"/>
    </ligand>
</feature>
<organism evidence="18 19">
    <name type="scientific">Kocuria palustris PEL</name>
    <dbReference type="NCBI Taxonomy" id="1236550"/>
    <lineage>
        <taxon>Bacteria</taxon>
        <taxon>Bacillati</taxon>
        <taxon>Actinomycetota</taxon>
        <taxon>Actinomycetes</taxon>
        <taxon>Micrococcales</taxon>
        <taxon>Micrococcaceae</taxon>
        <taxon>Kocuria</taxon>
    </lineage>
</organism>
<feature type="region of interest" description="Disordered" evidence="15">
    <location>
        <begin position="1"/>
        <end position="85"/>
    </location>
</feature>
<keyword evidence="5 14" id="KW-0347">Helicase</keyword>
<dbReference type="GO" id="GO:0043138">
    <property type="term" value="F:3'-5' DNA helicase activity"/>
    <property type="evidence" value="ECO:0007669"/>
    <property type="project" value="UniProtKB-EC"/>
</dbReference>
<dbReference type="InterPro" id="IPR027417">
    <property type="entry name" value="P-loop_NTPase"/>
</dbReference>
<keyword evidence="3" id="KW-0227">DNA damage</keyword>
<keyword evidence="6" id="KW-0269">Exonuclease</keyword>
<protein>
    <recommendedName>
        <fullName evidence="12">DNA 3'-5' helicase</fullName>
        <ecNumber evidence="12">5.6.2.4</ecNumber>
    </recommendedName>
</protein>
<feature type="region of interest" description="Disordered" evidence="15">
    <location>
        <begin position="993"/>
        <end position="1044"/>
    </location>
</feature>
<name>M2YCB0_9MICC</name>
<dbReference type="InterPro" id="IPR011335">
    <property type="entry name" value="Restrct_endonuc-II-like"/>
</dbReference>
<evidence type="ECO:0000256" key="4">
    <source>
        <dbReference type="ARBA" id="ARBA00022801"/>
    </source>
</evidence>
<dbReference type="PANTHER" id="PTHR11070:SF55">
    <property type="entry name" value="DNA 3'-5' HELICASE"/>
    <property type="match status" value="1"/>
</dbReference>
<dbReference type="Pfam" id="PF13361">
    <property type="entry name" value="UvrD_C"/>
    <property type="match status" value="2"/>
</dbReference>
<keyword evidence="7 14" id="KW-0067">ATP-binding</keyword>
<dbReference type="Gene3D" id="3.90.320.10">
    <property type="match status" value="1"/>
</dbReference>
<evidence type="ECO:0000256" key="8">
    <source>
        <dbReference type="ARBA" id="ARBA00023125"/>
    </source>
</evidence>
<evidence type="ECO:0000259" key="16">
    <source>
        <dbReference type="PROSITE" id="PS51198"/>
    </source>
</evidence>
<dbReference type="GO" id="GO:0005829">
    <property type="term" value="C:cytosol"/>
    <property type="evidence" value="ECO:0007669"/>
    <property type="project" value="TreeGrafter"/>
</dbReference>
<evidence type="ECO:0000256" key="5">
    <source>
        <dbReference type="ARBA" id="ARBA00022806"/>
    </source>
</evidence>
<keyword evidence="1" id="KW-0540">Nuclease</keyword>
<dbReference type="GO" id="GO:0004527">
    <property type="term" value="F:exonuclease activity"/>
    <property type="evidence" value="ECO:0007669"/>
    <property type="project" value="UniProtKB-KW"/>
</dbReference>
<feature type="compositionally biased region" description="Polar residues" evidence="15">
    <location>
        <begin position="1"/>
        <end position="10"/>
    </location>
</feature>
<keyword evidence="8" id="KW-0238">DNA-binding</keyword>
<dbReference type="PANTHER" id="PTHR11070">
    <property type="entry name" value="UVRD / RECB / PCRA DNA HELICASE FAMILY MEMBER"/>
    <property type="match status" value="1"/>
</dbReference>
<comment type="catalytic activity">
    <reaction evidence="11">
        <text>Couples ATP hydrolysis with the unwinding of duplex DNA by translocating in the 3'-5' direction.</text>
        <dbReference type="EC" id="5.6.2.4"/>
    </reaction>
</comment>
<feature type="region of interest" description="Disordered" evidence="15">
    <location>
        <begin position="184"/>
        <end position="206"/>
    </location>
</feature>
<evidence type="ECO:0000256" key="12">
    <source>
        <dbReference type="ARBA" id="ARBA00034808"/>
    </source>
</evidence>
<gene>
    <name evidence="18" type="ORF">C884_00908</name>
</gene>
<dbReference type="SUPFAM" id="SSF52540">
    <property type="entry name" value="P-loop containing nucleoside triphosphate hydrolases"/>
    <property type="match status" value="1"/>
</dbReference>
<dbReference type="SUPFAM" id="SSF52980">
    <property type="entry name" value="Restriction endonuclease-like"/>
    <property type="match status" value="1"/>
</dbReference>
<keyword evidence="10" id="KW-0413">Isomerase</keyword>
<dbReference type="InterPro" id="IPR000212">
    <property type="entry name" value="DNA_helicase_UvrD/REP"/>
</dbReference>
<evidence type="ECO:0000256" key="6">
    <source>
        <dbReference type="ARBA" id="ARBA00022839"/>
    </source>
</evidence>
<evidence type="ECO:0000256" key="7">
    <source>
        <dbReference type="ARBA" id="ARBA00022840"/>
    </source>
</evidence>
<dbReference type="PROSITE" id="PS51217">
    <property type="entry name" value="UVRD_HELICASE_CTER"/>
    <property type="match status" value="1"/>
</dbReference>
<dbReference type="RefSeq" id="WP_006215336.1">
    <property type="nucleotide sequence ID" value="NZ_ANHZ02000018.1"/>
</dbReference>
<dbReference type="CDD" id="cd17932">
    <property type="entry name" value="DEXQc_UvrD"/>
    <property type="match status" value="1"/>
</dbReference>
<evidence type="ECO:0000256" key="11">
    <source>
        <dbReference type="ARBA" id="ARBA00034617"/>
    </source>
</evidence>
<feature type="region of interest" description="Disordered" evidence="15">
    <location>
        <begin position="464"/>
        <end position="492"/>
    </location>
</feature>
<keyword evidence="4 14" id="KW-0378">Hydrolase</keyword>
<dbReference type="GO" id="GO:0033202">
    <property type="term" value="C:DNA helicase complex"/>
    <property type="evidence" value="ECO:0007669"/>
    <property type="project" value="TreeGrafter"/>
</dbReference>
<dbReference type="Gene3D" id="1.10.486.10">
    <property type="entry name" value="PCRA, domain 4"/>
    <property type="match status" value="2"/>
</dbReference>
<evidence type="ECO:0000256" key="15">
    <source>
        <dbReference type="SAM" id="MobiDB-lite"/>
    </source>
</evidence>
<reference evidence="18 19" key="1">
    <citation type="journal article" date="2014" name="Genome Announc.">
        <title>Draft Genome Sequence of Kocuria palustris PEL.</title>
        <authorList>
            <person name="Sharma G."/>
            <person name="Khatri I."/>
            <person name="Subramanian S."/>
        </authorList>
    </citation>
    <scope>NUCLEOTIDE SEQUENCE [LARGE SCALE GENOMIC DNA]</scope>
    <source>
        <strain evidence="18 19">PEL</strain>
    </source>
</reference>
<evidence type="ECO:0000259" key="17">
    <source>
        <dbReference type="PROSITE" id="PS51217"/>
    </source>
</evidence>
<dbReference type="GO" id="GO:0005524">
    <property type="term" value="F:ATP binding"/>
    <property type="evidence" value="ECO:0007669"/>
    <property type="project" value="UniProtKB-UniRule"/>
</dbReference>
<feature type="domain" description="UvrD-like helicase C-terminal" evidence="17">
    <location>
        <begin position="454"/>
        <end position="798"/>
    </location>
</feature>
<dbReference type="Proteomes" id="UP000009877">
    <property type="component" value="Unassembled WGS sequence"/>
</dbReference>
<dbReference type="Pfam" id="PF12705">
    <property type="entry name" value="PDDEXK_1"/>
    <property type="match status" value="1"/>
</dbReference>
<accession>M2YCB0</accession>
<dbReference type="Gene3D" id="3.40.50.300">
    <property type="entry name" value="P-loop containing nucleotide triphosphate hydrolases"/>
    <property type="match status" value="4"/>
</dbReference>
<dbReference type="GO" id="GO:0000725">
    <property type="term" value="P:recombinational repair"/>
    <property type="evidence" value="ECO:0007669"/>
    <property type="project" value="TreeGrafter"/>
</dbReference>
<evidence type="ECO:0000256" key="3">
    <source>
        <dbReference type="ARBA" id="ARBA00022763"/>
    </source>
</evidence>
<evidence type="ECO:0000313" key="19">
    <source>
        <dbReference type="Proteomes" id="UP000009877"/>
    </source>
</evidence>
<comment type="caution">
    <text evidence="18">The sequence shown here is derived from an EMBL/GenBank/DDBJ whole genome shotgun (WGS) entry which is preliminary data.</text>
</comment>
<feature type="compositionally biased region" description="Basic and acidic residues" evidence="15">
    <location>
        <begin position="11"/>
        <end position="21"/>
    </location>
</feature>
<feature type="domain" description="UvrD-like helicase ATP-binding" evidence="16">
    <location>
        <begin position="100"/>
        <end position="453"/>
    </location>
</feature>
<dbReference type="AlphaFoldDB" id="M2YCB0"/>
<dbReference type="InterPro" id="IPR038726">
    <property type="entry name" value="PDDEXK_AddAB-type"/>
</dbReference>
<dbReference type="InterPro" id="IPR014017">
    <property type="entry name" value="DNA_helicase_UvrD-like_C"/>
</dbReference>
<dbReference type="InterPro" id="IPR011604">
    <property type="entry name" value="PDDEXK-like_dom_sf"/>
</dbReference>
<dbReference type="Pfam" id="PF00580">
    <property type="entry name" value="UvrD-helicase"/>
    <property type="match status" value="1"/>
</dbReference>
<evidence type="ECO:0000256" key="2">
    <source>
        <dbReference type="ARBA" id="ARBA00022741"/>
    </source>
</evidence>
<dbReference type="InterPro" id="IPR014016">
    <property type="entry name" value="UvrD-like_ATP-bd"/>
</dbReference>
<dbReference type="PROSITE" id="PS51198">
    <property type="entry name" value="UVRD_HELICASE_ATP_BIND"/>
    <property type="match status" value="1"/>
</dbReference>
<sequence length="1271" mass="138601">MSVSAASSGRSPHEPNHDQTQKEPGMASEHDSRPQTSSSEDASWSGEPESAASSSPAGASEPAVCAAGPGAMKGDGSPHPYLGVEPRWSPQELAEALGGNRPTEQQAEVIAAPLTPRLVVAGAGSGKTATMVDRVVWLVANGIVRADQVLGVTFTRKAAGELRDRVRGRLGVLRSKGLVVPGPVDPSELSAADADRGAPAGQGDTAPVLEPTVLTYHSYASALVRTYGLRIGLEPETALLGPAQAWQIASRVVESWDGEVPSDLKMSTAVEQVLALSSGAAEHLLDLDEIRRHTARLGQAMLETPPRPGGKKKKVTKDTQEAAGRLLRTGVLCRMAQRYQQAKQEAEVMDFGDLLSHAARLAQEDRTCGASERERYRVVLLDEFQDTSHAQMKIFAELFGQGHSVMAVGDPQQSIYGFRGASAGQLFGFSDHFPAPGDPQDAVSFLTTAWRNDTAILDVANSTAEPLRTPPPWSTGSAGQGLKKVPGLDPRPEADRGQVLLSRHRSDQDEAVAIADDILAARARVREDQELPTTAVLCRRRSQFEPVRRELIARGIPVEVVGIGGLLQVPEVVDIVATLRVLTDPGRSDSLARLLTGARWRLGAHDLAALGDWAGHLELRRSAAADMGLIEDIDSPGNPEDAVQGSPQEDVLVEPDRVDAASLVEAVETLPRPDWISGAGRSLSETGRQRLIAFAEELAELRTWLSEDLATIISVIERTLGLDIEVAARPDARAEQGRRDLDAFLDLAASFSSSSATQDVGAFLAWLDIASREEKLDTAPPEPARGAVQLLTVHASKGLEWDHVHVPGMNQSHFPMTRDTRWTKNPSDVPWPLRGDRAFLPQWSEDTSDLDALSDSLAQFQEDAAQHAEAEERRLAYVAFTRARSRLHLSSNAFSGSAATRRTPSRFLLELLPLSGQPGLEIAREAAQEKAFDSAPVELPQDDQHRSIDGIELVGWEDVAADEKNPEQSRRLWAAWPYDPLEGPEVLETRGEQAQAPLDPDQPGVQRQPAPQAGRRARVEAAAHRVSEQSETDHAEIERLEAEQSRRDPQIQRWFEEARILLAAHETRSEVQELALPSHLSASTVVELGRDPQAVAAQFRRPMPRRPGMAARAGTAFHSWVEDHFQSSAIFDLDEVPAEDDFVDESYDLPRLAETFRAGEWGNRQPWSVEHPIETPISGVTIRGRIDAVFRTEDGRWELVDWKTGAVPAQSELARRAVQLAVYRLGWSRLQGVPIEDVSAAFYFVSEDRTIRPHDLADEQQLERMVSRAFG</sequence>
<keyword evidence="9" id="KW-0234">DNA repair</keyword>
<evidence type="ECO:0000256" key="1">
    <source>
        <dbReference type="ARBA" id="ARBA00022722"/>
    </source>
</evidence>
<keyword evidence="19" id="KW-1185">Reference proteome</keyword>
<evidence type="ECO:0000256" key="10">
    <source>
        <dbReference type="ARBA" id="ARBA00023235"/>
    </source>
</evidence>
<proteinExistence type="predicted"/>
<dbReference type="GO" id="GO:0003677">
    <property type="term" value="F:DNA binding"/>
    <property type="evidence" value="ECO:0007669"/>
    <property type="project" value="UniProtKB-KW"/>
</dbReference>
<feature type="compositionally biased region" description="Basic and acidic residues" evidence="15">
    <location>
        <begin position="1017"/>
        <end position="1044"/>
    </location>
</feature>
<feature type="compositionally biased region" description="Low complexity" evidence="15">
    <location>
        <begin position="42"/>
        <end position="63"/>
    </location>
</feature>